<feature type="domain" description="DUF7077" evidence="7">
    <location>
        <begin position="1040"/>
        <end position="1163"/>
    </location>
</feature>
<evidence type="ECO:0000259" key="6">
    <source>
        <dbReference type="Pfam" id="PF23036"/>
    </source>
</evidence>
<dbReference type="InterPro" id="IPR022233">
    <property type="entry name" value="TRAPPC10/Trs130_C"/>
</dbReference>
<feature type="region of interest" description="Disordered" evidence="4">
    <location>
        <begin position="708"/>
        <end position="736"/>
    </location>
</feature>
<proteinExistence type="predicted"/>
<name>A0ABQ8NQL4_PYRGI</name>
<evidence type="ECO:0000259" key="5">
    <source>
        <dbReference type="Pfam" id="PF12584"/>
    </source>
</evidence>
<evidence type="ECO:0000256" key="2">
    <source>
        <dbReference type="ARBA" id="ARBA00022448"/>
    </source>
</evidence>
<evidence type="ECO:0000313" key="9">
    <source>
        <dbReference type="Proteomes" id="UP001059893"/>
    </source>
</evidence>
<dbReference type="Proteomes" id="UP001059893">
    <property type="component" value="Unassembled WGS sequence"/>
</dbReference>
<protein>
    <recommendedName>
        <fullName evidence="10">Trafficking protein particle complex subunit 10</fullName>
    </recommendedName>
</protein>
<evidence type="ECO:0008006" key="10">
    <source>
        <dbReference type="Google" id="ProtNLM"/>
    </source>
</evidence>
<feature type="domain" description="TRAPPC10/Trs130 N-terminal" evidence="6">
    <location>
        <begin position="271"/>
        <end position="362"/>
    </location>
</feature>
<keyword evidence="9" id="KW-1185">Reference proteome</keyword>
<keyword evidence="3" id="KW-0333">Golgi apparatus</keyword>
<feature type="domain" description="TRAPPC10/Trs130 N-terminal" evidence="6">
    <location>
        <begin position="433"/>
        <end position="480"/>
    </location>
</feature>
<comment type="caution">
    <text evidence="8">The sequence shown here is derived from an EMBL/GenBank/DDBJ whole genome shotgun (WGS) entry which is preliminary data.</text>
</comment>
<sequence>MDQQYSTSKVTVEYFDPHDVYKLIAPGLLPLLPLRNLNWKSHAGPPRSINTLHVDLVPAGGNAAGSAAAATLSPVASPQPKHGFEPSTHDNLDGFQTQTPGGLPASGEHADQLAAAPPPPGRERRHQIPGLRRTPYLKVLLVRCDDNDSYKAQTRSEIRDWLKQNTPPQSSKKASKAENHDAFEWLIVHVVIPNTVAATQPRITGKSDAADAKVASRWRGSSTTLLEKLMTDFNTTKGPVDRVAQIRIGINDVPYDILPRVVPAVPTGYTETSQDVKNAWADLIGKMKAWILSSFDMRVSQYEEDIKEKDAQRNLPGWNFCTFFILKEGLARGFESVGLVEDALVGYDELSVGLDAIIHGQAGTQAAETHGGSLLPYTQELKSMAQRAVAAARDESMDPDDDNELPVDLQAGNPNTKASRGVGTTATNAIPDSFDHDVLISANKKPYRELILANNVSVFDFRCYIFARQIALLFRLGNATATREELLAKTREQQEYLLHGVAPRTPALVDNKQNNDTENLSMLAEVCRRTLEFIPSVSTVMRQDLIAALGETGTEEEQHPASGKTFPSPRLIEVVDNIVSSFAFSAAQQILAQTSTKALPIPEPSAAEHDNTEQKTKIPELKTMMNPARSSSLHGSLGAHAQQGMGTAQGTHEAGVVHTQFLKAGLEELAARRAELFTLSRNILEECGKKWGWSDGWDSVPLVGDPEIDDMEDINLDDEDSNTSTKQASAPATQPSPSLFGLGTRLLWTALDSKDDFYRLYETLTLKALRHYIVASHFNSVKANMVDMAVLKFHLGEFREAAKYFMDTIPFFGERGWSLLELSLLVMYCKCLEELGHQDDYVKVALKLLSKAAMAEHQRLQHRRRPGKAAEKDKPTTYPERTAIRGFLPSVLQITKGLTHDVLVPLRDFFSDIAFDGAPAYHDMQDSFSVCLAMHSLLVDELELDHAQVKLRCNANGGLKNISLANSSQVCIKPGRNKVELTCNVAVAGDYEIEEILLRSGKLQFHLEREPAFKTLKGTRGNTHGEIVTNSKLSVFQRAGSLDIRLLPAKQIQLDKNSSLEVELATGWNKTRTCDVRVKAATGGLRLLVFEGILVNGKKETKLDPPEGGLFHLGALEEGSSVRLRFPYTVEQDVPAIAIRVEVMYTTKEDGPVYEFAKTPSISISLALGVNVQDVFKHNALFSRFTVTTASASPLRLFASELLESDLFAADLDGTPPQSVDDTYPITVFPEQPASLLYKMVRKRGSTVTGKGTSKTMYLKLTYSVVQDEIESLVETSLMQAFESDEALGKSLSTYSRLVTGTVLAHVKTALLASCDLEQTIMSGFVSTAFLANVPWETRLTSQLGVANGYQMASKLASVIKDWQAQYPRLALTSSADQTQDLSCILIPVDIPSITIVHTADIQLLPDSSTDATSNGGQNHRMPQETWKMNELIPSNLHLKWSRIWDTGDGEKEATSPPSRDAIEFSYEVTAPQDTWLIGGRRKGHFVIPGLDEDATKEEKLAYALGACSTPDTEADIALLLVPLREGWLPFPSVEIREVRSFATGTTGSPEGEVKTPGAAAERGATFETDFKNLGEAIHVIADRHSIFKIVQVLGLLAVGTSALPTPAGVDVDGGQLQARAEGDKVRPPSIKCLTCEQDGFPNVDEYEQHYKQKHPEIVQQVSSPNPHLNKAKKAN</sequence>
<feature type="domain" description="TRAPPC10/Trs130 N-terminal" evidence="6">
    <location>
        <begin position="130"/>
        <end position="246"/>
    </location>
</feature>
<comment type="subcellular location">
    <subcellularLocation>
        <location evidence="1">Golgi apparatus</location>
    </subcellularLocation>
</comment>
<organism evidence="8 9">
    <name type="scientific">Pyricularia grisea</name>
    <name type="common">Crabgrass-specific blast fungus</name>
    <name type="synonym">Magnaporthe grisea</name>
    <dbReference type="NCBI Taxonomy" id="148305"/>
    <lineage>
        <taxon>Eukaryota</taxon>
        <taxon>Fungi</taxon>
        <taxon>Dikarya</taxon>
        <taxon>Ascomycota</taxon>
        <taxon>Pezizomycotina</taxon>
        <taxon>Sordariomycetes</taxon>
        <taxon>Sordariomycetidae</taxon>
        <taxon>Magnaporthales</taxon>
        <taxon>Pyriculariaceae</taxon>
        <taxon>Pyricularia</taxon>
    </lineage>
</organism>
<evidence type="ECO:0000313" key="8">
    <source>
        <dbReference type="EMBL" id="KAI6300122.1"/>
    </source>
</evidence>
<accession>A0ABQ8NQL4</accession>
<evidence type="ECO:0000256" key="1">
    <source>
        <dbReference type="ARBA" id="ARBA00004555"/>
    </source>
</evidence>
<dbReference type="InterPro" id="IPR056913">
    <property type="entry name" value="TRAPPC10/Trs130_N"/>
</dbReference>
<dbReference type="InterPro" id="IPR055505">
    <property type="entry name" value="DUF7077"/>
</dbReference>
<feature type="region of interest" description="Disordered" evidence="4">
    <location>
        <begin position="628"/>
        <end position="652"/>
    </location>
</feature>
<dbReference type="PANTHER" id="PTHR13251">
    <property type="entry name" value="EPILEPSY HOLOPROSENCEPHALY CANDIDATE 1/TMEM1"/>
    <property type="match status" value="1"/>
</dbReference>
<feature type="compositionally biased region" description="Polar residues" evidence="4">
    <location>
        <begin position="722"/>
        <end position="736"/>
    </location>
</feature>
<evidence type="ECO:0000259" key="7">
    <source>
        <dbReference type="Pfam" id="PF23274"/>
    </source>
</evidence>
<keyword evidence="2" id="KW-0813">Transport</keyword>
<evidence type="ECO:0000256" key="3">
    <source>
        <dbReference type="ARBA" id="ARBA00023034"/>
    </source>
</evidence>
<gene>
    <name evidence="8" type="ORF">MCOR33_004106</name>
</gene>
<reference evidence="8" key="1">
    <citation type="submission" date="2021-01" db="EMBL/GenBank/DDBJ databases">
        <title>Deciphering the adaptive evolutionary patterns associated with biogeogrpahic diversity in the finger millet blast pathogen Magnaporthe oryzae in Eastern Africa.</title>
        <authorList>
            <person name="Onyema G."/>
            <person name="Shittu T.A."/>
            <person name="Dodsworth S."/>
            <person name="Devilliers S."/>
            <person name="Muthumeenakshi S."/>
            <person name="Sreenivasaprasad S."/>
        </authorList>
    </citation>
    <scope>NUCLEOTIDE SEQUENCE</scope>
    <source>
        <strain evidence="8">D15/s37</strain>
    </source>
</reference>
<dbReference type="PANTHER" id="PTHR13251:SF3">
    <property type="entry name" value="TRAFFICKING PROTEIN PARTICLE COMPLEX SUBUNIT 10"/>
    <property type="match status" value="1"/>
</dbReference>
<dbReference type="Pfam" id="PF24965">
    <property type="entry name" value="TRS130_4HB"/>
    <property type="match status" value="1"/>
</dbReference>
<feature type="compositionally biased region" description="Acidic residues" evidence="4">
    <location>
        <begin position="708"/>
        <end position="721"/>
    </location>
</feature>
<feature type="region of interest" description="Disordered" evidence="4">
    <location>
        <begin position="72"/>
        <end position="130"/>
    </location>
</feature>
<dbReference type="Pfam" id="PF23274">
    <property type="entry name" value="DUF7077"/>
    <property type="match status" value="1"/>
</dbReference>
<dbReference type="Pfam" id="PF23036">
    <property type="entry name" value="TRAPPC10_1st"/>
    <property type="match status" value="3"/>
</dbReference>
<dbReference type="EMBL" id="JABSND010000057">
    <property type="protein sequence ID" value="KAI6300122.1"/>
    <property type="molecule type" value="Genomic_DNA"/>
</dbReference>
<dbReference type="Pfam" id="PF12584">
    <property type="entry name" value="TRAPPC10"/>
    <property type="match status" value="1"/>
</dbReference>
<feature type="region of interest" description="Disordered" evidence="4">
    <location>
        <begin position="1657"/>
        <end position="1676"/>
    </location>
</feature>
<feature type="domain" description="TRAPPC10/Trs130 C-terminal" evidence="5">
    <location>
        <begin position="1388"/>
        <end position="1581"/>
    </location>
</feature>
<evidence type="ECO:0000256" key="4">
    <source>
        <dbReference type="SAM" id="MobiDB-lite"/>
    </source>
</evidence>
<feature type="compositionally biased region" description="Basic and acidic residues" evidence="4">
    <location>
        <begin position="82"/>
        <end position="92"/>
    </location>
</feature>
<dbReference type="InterPro" id="IPR045126">
    <property type="entry name" value="TRAPPC10/Trs130"/>
</dbReference>